<evidence type="ECO:0000256" key="6">
    <source>
        <dbReference type="ARBA" id="ARBA00022857"/>
    </source>
</evidence>
<dbReference type="PATRIC" id="fig|1515334.3.peg.3727"/>
<comment type="catalytic activity">
    <reaction evidence="20">
        <text>(2E)-octenoyl-CoA + NADPH + H(+) = octanoyl-CoA + NADP(+)</text>
        <dbReference type="Rhea" id="RHEA:44952"/>
        <dbReference type="ChEBI" id="CHEBI:15378"/>
        <dbReference type="ChEBI" id="CHEBI:57386"/>
        <dbReference type="ChEBI" id="CHEBI:57783"/>
        <dbReference type="ChEBI" id="CHEBI:58349"/>
        <dbReference type="ChEBI" id="CHEBI:62242"/>
    </reaction>
    <physiologicalReaction direction="left-to-right" evidence="20">
        <dbReference type="Rhea" id="RHEA:44953"/>
    </physiologicalReaction>
</comment>
<evidence type="ECO:0000313" key="21">
    <source>
        <dbReference type="EMBL" id="KHQ51803.1"/>
    </source>
</evidence>
<evidence type="ECO:0000256" key="17">
    <source>
        <dbReference type="ARBA" id="ARBA00049108"/>
    </source>
</evidence>
<dbReference type="GO" id="GO:0006633">
    <property type="term" value="P:fatty acid biosynthetic process"/>
    <property type="evidence" value="ECO:0007669"/>
    <property type="project" value="UniProtKB-KW"/>
</dbReference>
<evidence type="ECO:0000256" key="20">
    <source>
        <dbReference type="ARBA" id="ARBA00049559"/>
    </source>
</evidence>
<keyword evidence="10" id="KW-0275">Fatty acid biosynthesis</keyword>
<evidence type="ECO:0000256" key="5">
    <source>
        <dbReference type="ARBA" id="ARBA00022832"/>
    </source>
</evidence>
<evidence type="ECO:0000256" key="11">
    <source>
        <dbReference type="ARBA" id="ARBA00037124"/>
    </source>
</evidence>
<dbReference type="Proteomes" id="UP000030960">
    <property type="component" value="Unassembled WGS sequence"/>
</dbReference>
<evidence type="ECO:0000256" key="15">
    <source>
        <dbReference type="ARBA" id="ARBA00047570"/>
    </source>
</evidence>
<dbReference type="GO" id="GO:0019166">
    <property type="term" value="F:trans-2-enoyl-CoA reductase (NADPH) activity"/>
    <property type="evidence" value="ECO:0007669"/>
    <property type="project" value="UniProtKB-EC"/>
</dbReference>
<dbReference type="PRINTS" id="PR00081">
    <property type="entry name" value="GDHRDH"/>
</dbReference>
<comment type="pathway">
    <text evidence="2">Lipid metabolism.</text>
</comment>
<evidence type="ECO:0000256" key="4">
    <source>
        <dbReference type="ARBA" id="ARBA00022553"/>
    </source>
</evidence>
<dbReference type="Gene3D" id="3.40.50.720">
    <property type="entry name" value="NAD(P)-binding Rossmann-like Domain"/>
    <property type="match status" value="1"/>
</dbReference>
<dbReference type="PANTHER" id="PTHR24317:SF7">
    <property type="entry name" value="PEROXISOMAL TRANS-2-ENOYL-COA REDUCTASE"/>
    <property type="match status" value="1"/>
</dbReference>
<dbReference type="SUPFAM" id="SSF51735">
    <property type="entry name" value="NAD(P)-binding Rossmann-fold domains"/>
    <property type="match status" value="1"/>
</dbReference>
<evidence type="ECO:0000256" key="7">
    <source>
        <dbReference type="ARBA" id="ARBA00023002"/>
    </source>
</evidence>
<dbReference type="PANTHER" id="PTHR24317">
    <property type="entry name" value="PEROXISOMAL TRANS-2-ENOYL-COA REDUCTASE"/>
    <property type="match status" value="1"/>
</dbReference>
<dbReference type="EMBL" id="JSUQ01000015">
    <property type="protein sequence ID" value="KHQ51803.1"/>
    <property type="molecule type" value="Genomic_DNA"/>
</dbReference>
<dbReference type="PRINTS" id="PR00080">
    <property type="entry name" value="SDRFAMILY"/>
</dbReference>
<evidence type="ECO:0000256" key="10">
    <source>
        <dbReference type="ARBA" id="ARBA00023160"/>
    </source>
</evidence>
<name>A0A0B3RYI5_9RHOB</name>
<comment type="catalytic activity">
    <reaction evidence="19">
        <text>(2E)-decenoyl-CoA + NADPH + H(+) = decanoyl-CoA + NADP(+)</text>
        <dbReference type="Rhea" id="RHEA:44960"/>
        <dbReference type="ChEBI" id="CHEBI:15378"/>
        <dbReference type="ChEBI" id="CHEBI:57783"/>
        <dbReference type="ChEBI" id="CHEBI:58349"/>
        <dbReference type="ChEBI" id="CHEBI:61406"/>
        <dbReference type="ChEBI" id="CHEBI:61430"/>
    </reaction>
    <physiologicalReaction direction="left-to-right" evidence="19">
        <dbReference type="Rhea" id="RHEA:44961"/>
    </physiologicalReaction>
</comment>
<evidence type="ECO:0000313" key="22">
    <source>
        <dbReference type="Proteomes" id="UP000030960"/>
    </source>
</evidence>
<reference evidence="21 22" key="1">
    <citation type="submission" date="2014-10" db="EMBL/GenBank/DDBJ databases">
        <title>Genome sequence of Ponticoccus sp. strain UMTAT08 isolated from clonal culture of toxic dinoflagellate Alexandrium tamiyavanichii.</title>
        <authorList>
            <person name="Gan H.Y."/>
            <person name="Muhd D.-D."/>
            <person name="Mohd Noor M.E."/>
            <person name="Yeong Y.S."/>
            <person name="Usup G."/>
        </authorList>
    </citation>
    <scope>NUCLEOTIDE SEQUENCE [LARGE SCALE GENOMIC DNA]</scope>
    <source>
        <strain evidence="21 22">UMTAT08</strain>
    </source>
</reference>
<dbReference type="EC" id="1.3.1.38" evidence="13"/>
<dbReference type="InterPro" id="IPR002347">
    <property type="entry name" value="SDR_fam"/>
</dbReference>
<comment type="catalytic activity">
    <reaction evidence="17">
        <text>(2E)-hexenoyl-CoA + NADPH + H(+) = hexanoyl-CoA + NADP(+)</text>
        <dbReference type="Rhea" id="RHEA:44956"/>
        <dbReference type="ChEBI" id="CHEBI:15378"/>
        <dbReference type="ChEBI" id="CHEBI:57783"/>
        <dbReference type="ChEBI" id="CHEBI:58349"/>
        <dbReference type="ChEBI" id="CHEBI:62077"/>
        <dbReference type="ChEBI" id="CHEBI:62620"/>
    </reaction>
    <physiologicalReaction direction="left-to-right" evidence="17">
        <dbReference type="Rhea" id="RHEA:44957"/>
    </physiologicalReaction>
</comment>
<evidence type="ECO:0000256" key="14">
    <source>
        <dbReference type="ARBA" id="ARBA00041063"/>
    </source>
</evidence>
<keyword evidence="4" id="KW-0597">Phosphoprotein</keyword>
<evidence type="ECO:0000256" key="2">
    <source>
        <dbReference type="ARBA" id="ARBA00005189"/>
    </source>
</evidence>
<dbReference type="InterPro" id="IPR052388">
    <property type="entry name" value="Peroxisomal_t2-enoyl-CoA_red"/>
</dbReference>
<comment type="catalytic activity">
    <reaction evidence="18">
        <text>a (2E)-enoyl-CoA + NADPH + H(+) = a 2,3-saturated acyl-CoA + NADP(+)</text>
        <dbReference type="Rhea" id="RHEA:33763"/>
        <dbReference type="ChEBI" id="CHEBI:15378"/>
        <dbReference type="ChEBI" id="CHEBI:57783"/>
        <dbReference type="ChEBI" id="CHEBI:58349"/>
        <dbReference type="ChEBI" id="CHEBI:58856"/>
        <dbReference type="ChEBI" id="CHEBI:65111"/>
        <dbReference type="EC" id="1.3.1.38"/>
    </reaction>
    <physiologicalReaction direction="left-to-right" evidence="18">
        <dbReference type="Rhea" id="RHEA:33764"/>
    </physiologicalReaction>
</comment>
<evidence type="ECO:0000256" key="12">
    <source>
        <dbReference type="ARBA" id="ARBA00038622"/>
    </source>
</evidence>
<keyword evidence="3" id="KW-0444">Lipid biosynthesis</keyword>
<keyword evidence="9" id="KW-0576">Peroxisome</keyword>
<evidence type="ECO:0000256" key="9">
    <source>
        <dbReference type="ARBA" id="ARBA00023140"/>
    </source>
</evidence>
<dbReference type="Pfam" id="PF13561">
    <property type="entry name" value="adh_short_C2"/>
    <property type="match status" value="1"/>
</dbReference>
<dbReference type="InterPro" id="IPR036291">
    <property type="entry name" value="NAD(P)-bd_dom_sf"/>
</dbReference>
<sequence>MTFSRRFGTKVTSHAMTIRDPEQVDKSFDDVYAAYGKLDILVNNAGGQFAQPAMDISPKGWRAVVDINLNGTFHMMQAAARRWRETGGPGYIVDIVAVVWRGLPQVSHTCAARAGQIYLSKTVATEWAPYKIRVNCVAPGTIATDAFNYNSSQCQASLYQANPMKRAGDAQDIAESIL</sequence>
<protein>
    <recommendedName>
        <fullName evidence="14">Peroxisomal trans-2-enoyl-CoA reductase</fullName>
        <ecNumber evidence="13">1.3.1.38</ecNumber>
    </recommendedName>
</protein>
<dbReference type="STRING" id="561184.SAMN05216376_104119"/>
<evidence type="ECO:0000256" key="8">
    <source>
        <dbReference type="ARBA" id="ARBA00023098"/>
    </source>
</evidence>
<evidence type="ECO:0000256" key="3">
    <source>
        <dbReference type="ARBA" id="ARBA00022516"/>
    </source>
</evidence>
<comment type="catalytic activity">
    <reaction evidence="16">
        <text>(2E)-tetradecenoyl-CoA + NADPH + H(+) = tetradecanoyl-CoA + NADP(+)</text>
        <dbReference type="Rhea" id="RHEA:44968"/>
        <dbReference type="ChEBI" id="CHEBI:15378"/>
        <dbReference type="ChEBI" id="CHEBI:57385"/>
        <dbReference type="ChEBI" id="CHEBI:57783"/>
        <dbReference type="ChEBI" id="CHEBI:58349"/>
        <dbReference type="ChEBI" id="CHEBI:61405"/>
    </reaction>
    <physiologicalReaction direction="left-to-right" evidence="16">
        <dbReference type="Rhea" id="RHEA:44969"/>
    </physiologicalReaction>
</comment>
<comment type="function">
    <text evidence="11">Participates in chain elongation of fatty acids. Catalyzes the reduction of trans-2-enoyl-CoAs of varying chain lengths from 6:1 to 16:1, having maximum activity with 10:1 CoA. Has no 2,4-dienoyl-CoA reductase activity.</text>
</comment>
<evidence type="ECO:0000256" key="13">
    <source>
        <dbReference type="ARBA" id="ARBA00038849"/>
    </source>
</evidence>
<dbReference type="AlphaFoldDB" id="A0A0B3RYI5"/>
<evidence type="ECO:0000256" key="16">
    <source>
        <dbReference type="ARBA" id="ARBA00048686"/>
    </source>
</evidence>
<keyword evidence="8" id="KW-0443">Lipid metabolism</keyword>
<accession>A0A0B3RYI5</accession>
<gene>
    <name evidence="21" type="ORF">OA50_03705</name>
</gene>
<keyword evidence="7" id="KW-0560">Oxidoreductase</keyword>
<evidence type="ECO:0000256" key="18">
    <source>
        <dbReference type="ARBA" id="ARBA00049251"/>
    </source>
</evidence>
<organism evidence="21 22">
    <name type="scientific">Mameliella alba</name>
    <dbReference type="NCBI Taxonomy" id="561184"/>
    <lineage>
        <taxon>Bacteria</taxon>
        <taxon>Pseudomonadati</taxon>
        <taxon>Pseudomonadota</taxon>
        <taxon>Alphaproteobacteria</taxon>
        <taxon>Rhodobacterales</taxon>
        <taxon>Roseobacteraceae</taxon>
        <taxon>Mameliella</taxon>
    </lineage>
</organism>
<comment type="caution">
    <text evidence="21">The sequence shown here is derived from an EMBL/GenBank/DDBJ whole genome shotgun (WGS) entry which is preliminary data.</text>
</comment>
<dbReference type="RefSeq" id="WP_223306251.1">
    <property type="nucleotide sequence ID" value="NZ_JSUQ01000015.1"/>
</dbReference>
<comment type="subunit">
    <text evidence="12">Interacts with PEX5, probably required to target it into peroxisomes.</text>
</comment>
<comment type="subcellular location">
    <subcellularLocation>
        <location evidence="1">Peroxisome</location>
    </subcellularLocation>
</comment>
<proteinExistence type="predicted"/>
<keyword evidence="22" id="KW-1185">Reference proteome</keyword>
<evidence type="ECO:0000256" key="19">
    <source>
        <dbReference type="ARBA" id="ARBA00049386"/>
    </source>
</evidence>
<keyword evidence="5" id="KW-0276">Fatty acid metabolism</keyword>
<comment type="catalytic activity">
    <reaction evidence="15">
        <text>(2E)-dodecenoyl-CoA + NADPH + H(+) = dodecanoyl-CoA + NADP(+)</text>
        <dbReference type="Rhea" id="RHEA:44964"/>
        <dbReference type="ChEBI" id="CHEBI:15378"/>
        <dbReference type="ChEBI" id="CHEBI:57330"/>
        <dbReference type="ChEBI" id="CHEBI:57375"/>
        <dbReference type="ChEBI" id="CHEBI:57783"/>
        <dbReference type="ChEBI" id="CHEBI:58349"/>
    </reaction>
    <physiologicalReaction direction="left-to-right" evidence="15">
        <dbReference type="Rhea" id="RHEA:44965"/>
    </physiologicalReaction>
</comment>
<keyword evidence="6" id="KW-0521">NADP</keyword>
<evidence type="ECO:0000256" key="1">
    <source>
        <dbReference type="ARBA" id="ARBA00004275"/>
    </source>
</evidence>